<evidence type="ECO:0000313" key="2">
    <source>
        <dbReference type="EMBL" id="MBC6491213.1"/>
    </source>
</evidence>
<reference evidence="2 3" key="1">
    <citation type="submission" date="2016-07" db="EMBL/GenBank/DDBJ databases">
        <title>Genome analysis of Flavihumibacter stibioxidans YS-17.</title>
        <authorList>
            <person name="Shi K."/>
            <person name="Han Y."/>
            <person name="Wang G."/>
        </authorList>
    </citation>
    <scope>NUCLEOTIDE SEQUENCE [LARGE SCALE GENOMIC DNA]</scope>
    <source>
        <strain evidence="2 3">YS-17</strain>
    </source>
</reference>
<keyword evidence="1" id="KW-0472">Membrane</keyword>
<keyword evidence="1" id="KW-0812">Transmembrane</keyword>
<organism evidence="2 3">
    <name type="scientific">Flavihumibacter stibioxidans</name>
    <dbReference type="NCBI Taxonomy" id="1834163"/>
    <lineage>
        <taxon>Bacteria</taxon>
        <taxon>Pseudomonadati</taxon>
        <taxon>Bacteroidota</taxon>
        <taxon>Chitinophagia</taxon>
        <taxon>Chitinophagales</taxon>
        <taxon>Chitinophagaceae</taxon>
        <taxon>Flavihumibacter</taxon>
    </lineage>
</organism>
<sequence>MEEDAKDFLRRVLLTLSVGALWMLINSTLGLMMGWAFFATTPTLGNYIFYAWFLGSLVGMILYFIRLWKKKFPVT</sequence>
<dbReference type="Proteomes" id="UP000765802">
    <property type="component" value="Unassembled WGS sequence"/>
</dbReference>
<keyword evidence="3" id="KW-1185">Reference proteome</keyword>
<proteinExistence type="predicted"/>
<dbReference type="EMBL" id="MBUA01000012">
    <property type="protein sequence ID" value="MBC6491213.1"/>
    <property type="molecule type" value="Genomic_DNA"/>
</dbReference>
<accession>A0ABR7M9D2</accession>
<name>A0ABR7M9D2_9BACT</name>
<keyword evidence="1" id="KW-1133">Transmembrane helix</keyword>
<feature type="transmembrane region" description="Helical" evidence="1">
    <location>
        <begin position="44"/>
        <end position="65"/>
    </location>
</feature>
<comment type="caution">
    <text evidence="2">The sequence shown here is derived from an EMBL/GenBank/DDBJ whole genome shotgun (WGS) entry which is preliminary data.</text>
</comment>
<protein>
    <submittedName>
        <fullName evidence="2">Uncharacterized protein</fullName>
    </submittedName>
</protein>
<evidence type="ECO:0000313" key="3">
    <source>
        <dbReference type="Proteomes" id="UP000765802"/>
    </source>
</evidence>
<gene>
    <name evidence="2" type="ORF">BC349_09230</name>
</gene>
<feature type="transmembrane region" description="Helical" evidence="1">
    <location>
        <begin position="12"/>
        <end position="38"/>
    </location>
</feature>
<dbReference type="RefSeq" id="WP_187256528.1">
    <property type="nucleotide sequence ID" value="NZ_JBHULF010000014.1"/>
</dbReference>
<evidence type="ECO:0000256" key="1">
    <source>
        <dbReference type="SAM" id="Phobius"/>
    </source>
</evidence>